<dbReference type="EMBL" id="QMKK01000025">
    <property type="protein sequence ID" value="RAX41720.1"/>
    <property type="molecule type" value="Genomic_DNA"/>
</dbReference>
<evidence type="ECO:0000256" key="2">
    <source>
        <dbReference type="HAMAP-Rule" id="MF_00634"/>
    </source>
</evidence>
<dbReference type="AlphaFoldDB" id="A0A329YLP8"/>
<comment type="similarity">
    <text evidence="1 2">Belongs to the UPF0235 family.</text>
</comment>
<proteinExistence type="inferred from homology"/>
<name>A0A329YLP8_RHITR</name>
<organism evidence="3 4">
    <name type="scientific">Rhizobium tropici</name>
    <dbReference type="NCBI Taxonomy" id="398"/>
    <lineage>
        <taxon>Bacteria</taxon>
        <taxon>Pseudomonadati</taxon>
        <taxon>Pseudomonadota</taxon>
        <taxon>Alphaproteobacteria</taxon>
        <taxon>Hyphomicrobiales</taxon>
        <taxon>Rhizobiaceae</taxon>
        <taxon>Rhizobium/Agrobacterium group</taxon>
        <taxon>Rhizobium</taxon>
    </lineage>
</organism>
<dbReference type="HAMAP" id="MF_00634">
    <property type="entry name" value="UPF0235"/>
    <property type="match status" value="1"/>
</dbReference>
<dbReference type="OrthoDB" id="9801972at2"/>
<evidence type="ECO:0000313" key="3">
    <source>
        <dbReference type="EMBL" id="RAX41720.1"/>
    </source>
</evidence>
<dbReference type="PANTHER" id="PTHR13420:SF7">
    <property type="entry name" value="UPF0235 PROTEIN C15ORF40"/>
    <property type="match status" value="1"/>
</dbReference>
<reference evidence="3 4" key="1">
    <citation type="submission" date="2018-06" db="EMBL/GenBank/DDBJ databases">
        <title>Whole Genome Sequence of an efficient microsymbiont, Rhizobium tropici.</title>
        <authorList>
            <person name="Srinivasan R."/>
            <person name="Singh H.V."/>
            <person name="Srivastava R."/>
            <person name="Kumari B."/>
            <person name="Radhakrishna A."/>
        </authorList>
    </citation>
    <scope>NUCLEOTIDE SEQUENCE [LARGE SCALE GENOMIC DNA]</scope>
    <source>
        <strain evidence="3 4">IGFRI Rhizo-19</strain>
    </source>
</reference>
<dbReference type="NCBIfam" id="TIGR00251">
    <property type="entry name" value="DUF167 family protein"/>
    <property type="match status" value="1"/>
</dbReference>
<dbReference type="SMART" id="SM01152">
    <property type="entry name" value="DUF167"/>
    <property type="match status" value="1"/>
</dbReference>
<dbReference type="InterPro" id="IPR003746">
    <property type="entry name" value="DUF167"/>
</dbReference>
<dbReference type="Gene3D" id="3.30.1200.10">
    <property type="entry name" value="YggU-like"/>
    <property type="match status" value="1"/>
</dbReference>
<dbReference type="Proteomes" id="UP000251205">
    <property type="component" value="Unassembled WGS sequence"/>
</dbReference>
<dbReference type="GO" id="GO:0005737">
    <property type="term" value="C:cytoplasm"/>
    <property type="evidence" value="ECO:0007669"/>
    <property type="project" value="TreeGrafter"/>
</dbReference>
<dbReference type="RefSeq" id="WP_112341384.1">
    <property type="nucleotide sequence ID" value="NZ_QMKK01000025.1"/>
</dbReference>
<sequence length="104" mass="11109">MNKPWQAFPDHVRLSVRLTPNGGRDAIDGLEAGSDGECYLKARVSAAPEKGKANKALIVLLAKSLSIPKSSLSLVSGDTARKKILRIEGEPEDLMKKLGALVEA</sequence>
<dbReference type="SUPFAM" id="SSF69786">
    <property type="entry name" value="YggU-like"/>
    <property type="match status" value="1"/>
</dbReference>
<protein>
    <recommendedName>
        <fullName evidence="2">UPF0235 protein DQ393_08910</fullName>
    </recommendedName>
</protein>
<dbReference type="Pfam" id="PF02594">
    <property type="entry name" value="DUF167"/>
    <property type="match status" value="1"/>
</dbReference>
<dbReference type="PANTHER" id="PTHR13420">
    <property type="entry name" value="UPF0235 PROTEIN C15ORF40"/>
    <property type="match status" value="1"/>
</dbReference>
<dbReference type="NCBIfam" id="NF002348">
    <property type="entry name" value="PRK01310.1"/>
    <property type="match status" value="1"/>
</dbReference>
<evidence type="ECO:0000313" key="4">
    <source>
        <dbReference type="Proteomes" id="UP000251205"/>
    </source>
</evidence>
<dbReference type="InterPro" id="IPR036591">
    <property type="entry name" value="YggU-like_sf"/>
</dbReference>
<comment type="caution">
    <text evidence="3">The sequence shown here is derived from an EMBL/GenBank/DDBJ whole genome shotgun (WGS) entry which is preliminary data.</text>
</comment>
<accession>A0A329YLP8</accession>
<gene>
    <name evidence="3" type="ORF">DQ393_08910</name>
</gene>
<evidence type="ECO:0000256" key="1">
    <source>
        <dbReference type="ARBA" id="ARBA00010364"/>
    </source>
</evidence>